<dbReference type="Proteomes" id="UP000007883">
    <property type="component" value="Chromosome"/>
</dbReference>
<proteinExistence type="predicted"/>
<dbReference type="InterPro" id="IPR018656">
    <property type="entry name" value="DUF2087"/>
</dbReference>
<reference evidence="3 4" key="1">
    <citation type="journal article" date="2012" name="J. Bacteriol.">
        <title>Complete genome sequence of phototrophic betaproteobacterium Rubrivivax gelatinosus IL144.</title>
        <authorList>
            <person name="Nagashima S."/>
            <person name="Kamimura A."/>
            <person name="Shimizu T."/>
            <person name="Nakamura-isaki S."/>
            <person name="Aono E."/>
            <person name="Sakamoto K."/>
            <person name="Ichikawa N."/>
            <person name="Nakazawa H."/>
            <person name="Sekine M."/>
            <person name="Yamazaki S."/>
            <person name="Fujita N."/>
            <person name="Shimada K."/>
            <person name="Hanada S."/>
            <person name="Nagashima K.V.P."/>
        </authorList>
    </citation>
    <scope>NUCLEOTIDE SEQUENCE [LARGE SCALE GENOMIC DNA]</scope>
    <source>
        <strain evidence="4">NBRC 100245 / IL144</strain>
    </source>
</reference>
<evidence type="ECO:0000313" key="4">
    <source>
        <dbReference type="Proteomes" id="UP000007883"/>
    </source>
</evidence>
<feature type="domain" description="DUF2087" evidence="2">
    <location>
        <begin position="169"/>
        <end position="238"/>
    </location>
</feature>
<feature type="region of interest" description="Disordered" evidence="1">
    <location>
        <begin position="257"/>
        <end position="325"/>
    </location>
</feature>
<evidence type="ECO:0000259" key="2">
    <source>
        <dbReference type="Pfam" id="PF09860"/>
    </source>
</evidence>
<accession>I0HNW2</accession>
<evidence type="ECO:0000256" key="1">
    <source>
        <dbReference type="SAM" id="MobiDB-lite"/>
    </source>
</evidence>
<dbReference type="eggNOG" id="COG3860">
    <property type="taxonomic scope" value="Bacteria"/>
</dbReference>
<gene>
    <name evidence="3" type="ordered locus">RGE_13580</name>
</gene>
<feature type="region of interest" description="Disordered" evidence="1">
    <location>
        <begin position="22"/>
        <end position="73"/>
    </location>
</feature>
<dbReference type="AlphaFoldDB" id="I0HNW2"/>
<dbReference type="Pfam" id="PF09860">
    <property type="entry name" value="DUF2087"/>
    <property type="match status" value="1"/>
</dbReference>
<dbReference type="KEGG" id="rge:RGE_13580"/>
<name>I0HNW2_RUBGI</name>
<dbReference type="EMBL" id="AP012320">
    <property type="protein sequence ID" value="BAL94699.1"/>
    <property type="molecule type" value="Genomic_DNA"/>
</dbReference>
<evidence type="ECO:0000313" key="3">
    <source>
        <dbReference type="EMBL" id="BAL94699.1"/>
    </source>
</evidence>
<protein>
    <recommendedName>
        <fullName evidence="2">DUF2087 domain-containing protein</fullName>
    </recommendedName>
</protein>
<feature type="compositionally biased region" description="Basic and acidic residues" evidence="1">
    <location>
        <begin position="268"/>
        <end position="279"/>
    </location>
</feature>
<dbReference type="HOGENOM" id="CLU_854963_0_0_4"/>
<sequence length="325" mass="35614">MSPHCRGFPASAGRRYTARWSADHPGVAARPLPRAKPASYHRLTRTASSRELRPPGKSATPGTPSSGMAPRSRGALMSREALPLVAPDLSAFARSLGQALKTRPAAEPPGHVELLNLIARAAGHRNVQSLRAATERPLPLAPLAAEDRPVLPLTANARKALMQFDSRGRLVRWPHKFSVQRLAMWVLWTLFDGRRRYTEREVNTILMAANAFGDHVTLRRELVNHRLLARKSDCSEYWKLPARPDAEAQALVAAWRASRPRPSTRPSSRRELAVEEATRPRRGVGVQAGAVHSRRVAADRGGEQAPAQAAAHQERVVGDAGQPLD</sequence>
<feature type="compositionally biased region" description="Low complexity" evidence="1">
    <location>
        <begin position="257"/>
        <end position="266"/>
    </location>
</feature>
<keyword evidence="4" id="KW-1185">Reference proteome</keyword>
<organism evidence="3 4">
    <name type="scientific">Rubrivivax gelatinosus (strain NBRC 100245 / IL144)</name>
    <dbReference type="NCBI Taxonomy" id="983917"/>
    <lineage>
        <taxon>Bacteria</taxon>
        <taxon>Pseudomonadati</taxon>
        <taxon>Pseudomonadota</taxon>
        <taxon>Betaproteobacteria</taxon>
        <taxon>Burkholderiales</taxon>
        <taxon>Sphaerotilaceae</taxon>
        <taxon>Rubrivivax</taxon>
    </lineage>
</organism>